<organism evidence="3 4">
    <name type="scientific">Bacillus cereus</name>
    <dbReference type="NCBI Taxonomy" id="1396"/>
    <lineage>
        <taxon>Bacteria</taxon>
        <taxon>Bacillati</taxon>
        <taxon>Bacillota</taxon>
        <taxon>Bacilli</taxon>
        <taxon>Bacillales</taxon>
        <taxon>Bacillaceae</taxon>
        <taxon>Bacillus</taxon>
        <taxon>Bacillus cereus group</taxon>
    </lineage>
</organism>
<dbReference type="RefSeq" id="WP_097904587.1">
    <property type="nucleotide sequence ID" value="NZ_NVLK01000031.1"/>
</dbReference>
<gene>
    <name evidence="3" type="ORF">COM96_15740</name>
</gene>
<feature type="domain" description="Glycosyltransferase 2-like" evidence="2">
    <location>
        <begin position="7"/>
        <end position="176"/>
    </location>
</feature>
<protein>
    <submittedName>
        <fullName evidence="3">Glycosyl transferase</fullName>
    </submittedName>
</protein>
<name>A0A2A7HVV9_BACCE</name>
<proteinExistence type="inferred from homology"/>
<dbReference type="GO" id="GO:0016740">
    <property type="term" value="F:transferase activity"/>
    <property type="evidence" value="ECO:0007669"/>
    <property type="project" value="UniProtKB-KW"/>
</dbReference>
<dbReference type="EMBL" id="NVLK01000031">
    <property type="protein sequence ID" value="PEC21098.1"/>
    <property type="molecule type" value="Genomic_DNA"/>
</dbReference>
<reference evidence="3 4" key="1">
    <citation type="submission" date="2017-09" db="EMBL/GenBank/DDBJ databases">
        <title>Large-scale bioinformatics analysis of Bacillus genomes uncovers conserved roles of natural products in bacterial physiology.</title>
        <authorList>
            <consortium name="Agbiome Team Llc"/>
            <person name="Bleich R.M."/>
            <person name="Grubbs K.J."/>
            <person name="Santa Maria K.C."/>
            <person name="Allen S.E."/>
            <person name="Farag S."/>
            <person name="Shank E.A."/>
            <person name="Bowers A."/>
        </authorList>
    </citation>
    <scope>NUCLEOTIDE SEQUENCE [LARGE SCALE GENOMIC DNA]</scope>
    <source>
        <strain evidence="3 4">AFS096845</strain>
    </source>
</reference>
<keyword evidence="3" id="KW-0808">Transferase</keyword>
<dbReference type="Gene3D" id="3.90.550.10">
    <property type="entry name" value="Spore Coat Polysaccharide Biosynthesis Protein SpsA, Chain A"/>
    <property type="match status" value="1"/>
</dbReference>
<comment type="similarity">
    <text evidence="1">Belongs to the glycosyltransferase 2 family.</text>
</comment>
<dbReference type="SUPFAM" id="SSF53448">
    <property type="entry name" value="Nucleotide-diphospho-sugar transferases"/>
    <property type="match status" value="1"/>
</dbReference>
<evidence type="ECO:0000313" key="4">
    <source>
        <dbReference type="Proteomes" id="UP000220006"/>
    </source>
</evidence>
<sequence length="299" mass="34452">MRKQELTIAICTFNRAELLIETINALASLKSIEKAEVIIVDNNSTDGTKHEVEKLIDKLNYKLDYTNEKKQGLSYARNTAIQKSTCKYIAFLDDDAIPTVEWIDSIIDAFEGDSELYAIGGKIIPKFEVSRPEWLVTGLEYSYTIVDLGVEKKQYPSGLYPFGANMAFRTAVFEKYKFPNHLGRKGTTLISGEETWLFGKIEEEDWGYCYIPNMIVEHFVPKERLKKEWVLERFYFQGVTKKLMCTSKKDTIKLLAETFLKSVYVGIKKPFLKKEGYVLLNECRKNSIRGSFDYLIGKK</sequence>
<dbReference type="Proteomes" id="UP000220006">
    <property type="component" value="Unassembled WGS sequence"/>
</dbReference>
<evidence type="ECO:0000256" key="1">
    <source>
        <dbReference type="ARBA" id="ARBA00006739"/>
    </source>
</evidence>
<dbReference type="PANTHER" id="PTHR22916">
    <property type="entry name" value="GLYCOSYLTRANSFERASE"/>
    <property type="match status" value="1"/>
</dbReference>
<evidence type="ECO:0000313" key="3">
    <source>
        <dbReference type="EMBL" id="PEC21098.1"/>
    </source>
</evidence>
<dbReference type="Pfam" id="PF00535">
    <property type="entry name" value="Glycos_transf_2"/>
    <property type="match status" value="1"/>
</dbReference>
<accession>A0A2A7HVV9</accession>
<dbReference type="InterPro" id="IPR001173">
    <property type="entry name" value="Glyco_trans_2-like"/>
</dbReference>
<dbReference type="AlphaFoldDB" id="A0A2A7HVV9"/>
<comment type="caution">
    <text evidence="3">The sequence shown here is derived from an EMBL/GenBank/DDBJ whole genome shotgun (WGS) entry which is preliminary data.</text>
</comment>
<evidence type="ECO:0000259" key="2">
    <source>
        <dbReference type="Pfam" id="PF00535"/>
    </source>
</evidence>
<dbReference type="CDD" id="cd00761">
    <property type="entry name" value="Glyco_tranf_GTA_type"/>
    <property type="match status" value="1"/>
</dbReference>
<dbReference type="InterPro" id="IPR029044">
    <property type="entry name" value="Nucleotide-diphossugar_trans"/>
</dbReference>